<dbReference type="Pfam" id="PF00512">
    <property type="entry name" value="HisKA"/>
    <property type="match status" value="1"/>
</dbReference>
<dbReference type="InterPro" id="IPR003594">
    <property type="entry name" value="HATPase_dom"/>
</dbReference>
<dbReference type="SMART" id="SM00387">
    <property type="entry name" value="HATPase_c"/>
    <property type="match status" value="1"/>
</dbReference>
<dbReference type="InterPro" id="IPR036097">
    <property type="entry name" value="HisK_dim/P_sf"/>
</dbReference>
<feature type="modified residue" description="4-aspartylphosphate" evidence="6">
    <location>
        <position position="436"/>
    </location>
</feature>
<dbReference type="InterPro" id="IPR036890">
    <property type="entry name" value="HATPase_C_sf"/>
</dbReference>
<dbReference type="RefSeq" id="WP_076731824.1">
    <property type="nucleotide sequence ID" value="NZ_CP019352.1"/>
</dbReference>
<dbReference type="PRINTS" id="PR00344">
    <property type="entry name" value="BCTRLSENSOR"/>
</dbReference>
<protein>
    <recommendedName>
        <fullName evidence="2">histidine kinase</fullName>
        <ecNumber evidence="2">2.7.13.3</ecNumber>
    </recommendedName>
</protein>
<dbReference type="Pfam" id="PF02518">
    <property type="entry name" value="HATPase_c"/>
    <property type="match status" value="1"/>
</dbReference>
<dbReference type="InterPro" id="IPR005467">
    <property type="entry name" value="His_kinase_dom"/>
</dbReference>
<feature type="domain" description="Response regulatory" evidence="8">
    <location>
        <begin position="384"/>
        <end position="505"/>
    </location>
</feature>
<dbReference type="PANTHER" id="PTHR43047:SF72">
    <property type="entry name" value="OSMOSENSING HISTIDINE PROTEIN KINASE SLN1"/>
    <property type="match status" value="1"/>
</dbReference>
<comment type="catalytic activity">
    <reaction evidence="1">
        <text>ATP + protein L-histidine = ADP + protein N-phospho-L-histidine.</text>
        <dbReference type="EC" id="2.7.13.3"/>
    </reaction>
</comment>
<evidence type="ECO:0000256" key="2">
    <source>
        <dbReference type="ARBA" id="ARBA00012438"/>
    </source>
</evidence>
<dbReference type="InterPro" id="IPR001789">
    <property type="entry name" value="Sig_transdc_resp-reg_receiver"/>
</dbReference>
<dbReference type="InterPro" id="IPR004358">
    <property type="entry name" value="Sig_transdc_His_kin-like_C"/>
</dbReference>
<dbReference type="PROSITE" id="PS50110">
    <property type="entry name" value="RESPONSE_REGULATORY"/>
    <property type="match status" value="1"/>
</dbReference>
<dbReference type="InterPro" id="IPR011006">
    <property type="entry name" value="CheY-like_superfamily"/>
</dbReference>
<proteinExistence type="predicted"/>
<evidence type="ECO:0000259" key="8">
    <source>
        <dbReference type="PROSITE" id="PS50110"/>
    </source>
</evidence>
<dbReference type="EMBL" id="CP019352">
    <property type="protein sequence ID" value="APX99185.1"/>
    <property type="molecule type" value="Genomic_DNA"/>
</dbReference>
<accession>A0AAC9PVM5</accession>
<evidence type="ECO:0000313" key="9">
    <source>
        <dbReference type="EMBL" id="APX99185.1"/>
    </source>
</evidence>
<dbReference type="SUPFAM" id="SSF52172">
    <property type="entry name" value="CheY-like"/>
    <property type="match status" value="1"/>
</dbReference>
<keyword evidence="10" id="KW-1185">Reference proteome</keyword>
<gene>
    <name evidence="9" type="ORF">BWR22_02295</name>
</gene>
<dbReference type="SMART" id="SM00388">
    <property type="entry name" value="HisKA"/>
    <property type="match status" value="1"/>
</dbReference>
<dbReference type="EC" id="2.7.13.3" evidence="2"/>
<dbReference type="PANTHER" id="PTHR43047">
    <property type="entry name" value="TWO-COMPONENT HISTIDINE PROTEIN KINASE"/>
    <property type="match status" value="1"/>
</dbReference>
<dbReference type="CDD" id="cd17546">
    <property type="entry name" value="REC_hyHK_CKI1_RcsC-like"/>
    <property type="match status" value="1"/>
</dbReference>
<dbReference type="CDD" id="cd16922">
    <property type="entry name" value="HATPase_EvgS-ArcB-TorS-like"/>
    <property type="match status" value="1"/>
</dbReference>
<dbReference type="AlphaFoldDB" id="A0AAC9PVM5"/>
<keyword evidence="4" id="KW-0808">Transferase</keyword>
<evidence type="ECO:0000256" key="1">
    <source>
        <dbReference type="ARBA" id="ARBA00000085"/>
    </source>
</evidence>
<dbReference type="KEGG" id="lvn:BWR22_02295"/>
<dbReference type="Gene3D" id="3.30.565.10">
    <property type="entry name" value="Histidine kinase-like ATPase, C-terminal domain"/>
    <property type="match status" value="1"/>
</dbReference>
<evidence type="ECO:0000256" key="5">
    <source>
        <dbReference type="ARBA" id="ARBA00022777"/>
    </source>
</evidence>
<dbReference type="InterPro" id="IPR003661">
    <property type="entry name" value="HisK_dim/P_dom"/>
</dbReference>
<organism evidence="9 10">
    <name type="scientific">Lacinutrix venerupis</name>
    <dbReference type="NCBI Taxonomy" id="1486034"/>
    <lineage>
        <taxon>Bacteria</taxon>
        <taxon>Pseudomonadati</taxon>
        <taxon>Bacteroidota</taxon>
        <taxon>Flavobacteriia</taxon>
        <taxon>Flavobacteriales</taxon>
        <taxon>Flavobacteriaceae</taxon>
        <taxon>Lacinutrix</taxon>
    </lineage>
</organism>
<keyword evidence="5" id="KW-0418">Kinase</keyword>
<dbReference type="FunFam" id="3.30.565.10:FF:000010">
    <property type="entry name" value="Sensor histidine kinase RcsC"/>
    <property type="match status" value="1"/>
</dbReference>
<dbReference type="Gene3D" id="1.10.287.130">
    <property type="match status" value="1"/>
</dbReference>
<name>A0AAC9PVM5_9FLAO</name>
<dbReference type="Gene3D" id="3.40.50.2300">
    <property type="match status" value="1"/>
</dbReference>
<dbReference type="CDD" id="cd00082">
    <property type="entry name" value="HisKA"/>
    <property type="match status" value="1"/>
</dbReference>
<keyword evidence="3 6" id="KW-0597">Phosphoprotein</keyword>
<evidence type="ECO:0000259" key="7">
    <source>
        <dbReference type="PROSITE" id="PS50109"/>
    </source>
</evidence>
<sequence length="506" mass="57532">MLEDYKKKYTKPVLQHAILDFNGNVVESDNTLFQDLKDKYIGDIHPFFETFSALLISEDNETVFSCVHLEIENRNITADIILQTFKDGKNPLLIIHDLTSHYLNYQSTAQVRNESVINSQILELKNIYLKEKEVFKNRFIANFSHELRDPLTGILTFTDILSKTNLDLQQKDYIKILHSSSNFLKKMIDDILDISKIESGNLELSIEPFNLLDLLNEIKFNYKLKAEHKGLKFLHSFDEKLPEIIGGDAKRLRQVLTNLLDNAIKFTSNGSVTFNVSLNQIRAQKASIHFEIIDTGIGIEEEKLEEIFTSFSQVSGDDSIKGTGLGLAIVKHLVEHTKSKISVSSTPGKGSTFSTNINFVSKPSLKIKKDKKKQSQLTTSKKYNILLVEDSEITQLSVLKILASQGQFFLDIATKPDEVLARISNIDNEVDLVLMDIKLKEFRGDEIAKKIRKLPERHQKKVPIVAMTAKVFKEDLSLYKKAGINDVLTKPFNESQLLDIISKNLK</sequence>
<evidence type="ECO:0000256" key="3">
    <source>
        <dbReference type="ARBA" id="ARBA00022553"/>
    </source>
</evidence>
<dbReference type="GO" id="GO:0000155">
    <property type="term" value="F:phosphorelay sensor kinase activity"/>
    <property type="evidence" value="ECO:0007669"/>
    <property type="project" value="InterPro"/>
</dbReference>
<dbReference type="SMART" id="SM00448">
    <property type="entry name" value="REC"/>
    <property type="match status" value="1"/>
</dbReference>
<evidence type="ECO:0000313" key="10">
    <source>
        <dbReference type="Proteomes" id="UP000187506"/>
    </source>
</evidence>
<reference evidence="9 10" key="1">
    <citation type="submission" date="2017-01" db="EMBL/GenBank/DDBJ databases">
        <title>Complete genome of Lacinutrix venerupis DOK2-8 isolated from seawater in Dokdo.</title>
        <authorList>
            <person name="Chi W.-J."/>
            <person name="Kim J.H."/>
        </authorList>
    </citation>
    <scope>NUCLEOTIDE SEQUENCE [LARGE SCALE GENOMIC DNA]</scope>
    <source>
        <strain evidence="9 10">DOK2-8</strain>
    </source>
</reference>
<dbReference type="PROSITE" id="PS50109">
    <property type="entry name" value="HIS_KIN"/>
    <property type="match status" value="1"/>
</dbReference>
<feature type="domain" description="Histidine kinase" evidence="7">
    <location>
        <begin position="142"/>
        <end position="361"/>
    </location>
</feature>
<dbReference type="GO" id="GO:0005886">
    <property type="term" value="C:plasma membrane"/>
    <property type="evidence" value="ECO:0007669"/>
    <property type="project" value="TreeGrafter"/>
</dbReference>
<dbReference type="SUPFAM" id="SSF55874">
    <property type="entry name" value="ATPase domain of HSP90 chaperone/DNA topoisomerase II/histidine kinase"/>
    <property type="match status" value="1"/>
</dbReference>
<dbReference type="SUPFAM" id="SSF47384">
    <property type="entry name" value="Homodimeric domain of signal transducing histidine kinase"/>
    <property type="match status" value="1"/>
</dbReference>
<dbReference type="GO" id="GO:0009927">
    <property type="term" value="F:histidine phosphotransfer kinase activity"/>
    <property type="evidence" value="ECO:0007669"/>
    <property type="project" value="TreeGrafter"/>
</dbReference>
<dbReference type="Proteomes" id="UP000187506">
    <property type="component" value="Chromosome"/>
</dbReference>
<evidence type="ECO:0000256" key="4">
    <source>
        <dbReference type="ARBA" id="ARBA00022679"/>
    </source>
</evidence>
<evidence type="ECO:0000256" key="6">
    <source>
        <dbReference type="PROSITE-ProRule" id="PRU00169"/>
    </source>
</evidence>
<dbReference type="Pfam" id="PF00072">
    <property type="entry name" value="Response_reg"/>
    <property type="match status" value="1"/>
</dbReference>